<dbReference type="EMBL" id="AP012603">
    <property type="protein sequence ID" value="BAM90566.1"/>
    <property type="molecule type" value="Genomic_DNA"/>
</dbReference>
<dbReference type="STRING" id="1245469.S58_45820"/>
<evidence type="ECO:0000256" key="10">
    <source>
        <dbReference type="ARBA" id="ARBA00041107"/>
    </source>
</evidence>
<dbReference type="Pfam" id="PF00528">
    <property type="entry name" value="BPD_transp_1"/>
    <property type="match status" value="1"/>
</dbReference>
<keyword evidence="3 11" id="KW-0813">Transport</keyword>
<reference evidence="13 14" key="1">
    <citation type="journal article" date="2013" name="Appl. Environ. Microbiol.">
        <title>Genome analysis suggests that the soil oligotrophic bacterium Agromonas oligotrophica (Bradyrhizobium oligotrophicum) is a nitrogen-fixing symbiont of Aeschynomene indica.</title>
        <authorList>
            <person name="Okubo T."/>
            <person name="Fukushima S."/>
            <person name="Itakura M."/>
            <person name="Oshima K."/>
            <person name="Longtonglang A."/>
            <person name="Teaumroong N."/>
            <person name="Mitsui H."/>
            <person name="Hattori M."/>
            <person name="Hattori R."/>
            <person name="Hattori T."/>
            <person name="Minamisawa K."/>
        </authorList>
    </citation>
    <scope>NUCLEOTIDE SEQUENCE [LARGE SCALE GENOMIC DNA]</scope>
    <source>
        <strain evidence="13 14">S58</strain>
    </source>
</reference>
<dbReference type="GO" id="GO:0005886">
    <property type="term" value="C:plasma membrane"/>
    <property type="evidence" value="ECO:0007669"/>
    <property type="project" value="UniProtKB-SubCell"/>
</dbReference>
<dbReference type="InterPro" id="IPR035906">
    <property type="entry name" value="MetI-like_sf"/>
</dbReference>
<dbReference type="InterPro" id="IPR045621">
    <property type="entry name" value="BPD_transp_1_N"/>
</dbReference>
<evidence type="ECO:0000256" key="2">
    <source>
        <dbReference type="ARBA" id="ARBA00009306"/>
    </source>
</evidence>
<evidence type="ECO:0000256" key="1">
    <source>
        <dbReference type="ARBA" id="ARBA00004429"/>
    </source>
</evidence>
<evidence type="ECO:0000313" key="13">
    <source>
        <dbReference type="EMBL" id="BAM90566.1"/>
    </source>
</evidence>
<accession>M4ZAY7</accession>
<feature type="domain" description="ABC transmembrane type-1" evidence="12">
    <location>
        <begin position="103"/>
        <end position="312"/>
    </location>
</feature>
<dbReference type="HOGENOM" id="CLU_036879_0_1_5"/>
<organism evidence="13 14">
    <name type="scientific">Bradyrhizobium oligotrophicum S58</name>
    <dbReference type="NCBI Taxonomy" id="1245469"/>
    <lineage>
        <taxon>Bacteria</taxon>
        <taxon>Pseudomonadati</taxon>
        <taxon>Pseudomonadota</taxon>
        <taxon>Alphaproteobacteria</taxon>
        <taxon>Hyphomicrobiales</taxon>
        <taxon>Nitrobacteraceae</taxon>
        <taxon>Bradyrhizobium</taxon>
    </lineage>
</organism>
<dbReference type="Gene3D" id="1.10.3720.10">
    <property type="entry name" value="MetI-like"/>
    <property type="match status" value="1"/>
</dbReference>
<dbReference type="CDD" id="cd06261">
    <property type="entry name" value="TM_PBP2"/>
    <property type="match status" value="1"/>
</dbReference>
<evidence type="ECO:0000256" key="3">
    <source>
        <dbReference type="ARBA" id="ARBA00022448"/>
    </source>
</evidence>
<evidence type="ECO:0000256" key="6">
    <source>
        <dbReference type="ARBA" id="ARBA00022692"/>
    </source>
</evidence>
<sequence length="321" mass="35112">MFSGERHLMLAYALRRVLSTLPVMAIVALFVFSLLYIAPGDPAVIIAGDQASPADVERIRANLGLDQPFLVQFGSWVWRLLHFDLGTSIFTSLPVSALIAQRIEPTLSLMMVTLCLTIIVAVPLGVVAAWKAGTWIDRVIMAFAVFGFSVPVFVVGYILAYVFALKFDWLPVQGYTPLAQGFWPWLQNLILPSVALGCVYIALIARITRAAMLEVLQQDYIRTARAKGLGQGGILFIHALKNAAVPIVTVVGIGIALLIGGAVVTESVFAIPGLGRLTIDAILRRDYPVIQGIVLLFSFVYVLVNLLIDITYTLVDPRIRY</sequence>
<dbReference type="SUPFAM" id="SSF161098">
    <property type="entry name" value="MetI-like"/>
    <property type="match status" value="1"/>
</dbReference>
<gene>
    <name evidence="13" type="ORF">S58_45820</name>
</gene>
<evidence type="ECO:0000256" key="8">
    <source>
        <dbReference type="ARBA" id="ARBA00023136"/>
    </source>
</evidence>
<feature type="transmembrane region" description="Helical" evidence="11">
    <location>
        <begin position="107"/>
        <end position="130"/>
    </location>
</feature>
<comment type="subcellular location">
    <subcellularLocation>
        <location evidence="1">Cell inner membrane</location>
        <topology evidence="1">Multi-pass membrane protein</topology>
    </subcellularLocation>
    <subcellularLocation>
        <location evidence="11">Cell membrane</location>
        <topology evidence="11">Multi-pass membrane protein</topology>
    </subcellularLocation>
</comment>
<dbReference type="GO" id="GO:0071916">
    <property type="term" value="F:dipeptide transmembrane transporter activity"/>
    <property type="evidence" value="ECO:0007669"/>
    <property type="project" value="TreeGrafter"/>
</dbReference>
<dbReference type="KEGG" id="aol:S58_45820"/>
<evidence type="ECO:0000256" key="11">
    <source>
        <dbReference type="RuleBase" id="RU363032"/>
    </source>
</evidence>
<dbReference type="eggNOG" id="COG0601">
    <property type="taxonomic scope" value="Bacteria"/>
</dbReference>
<dbReference type="PROSITE" id="PS50928">
    <property type="entry name" value="ABC_TM1"/>
    <property type="match status" value="1"/>
</dbReference>
<proteinExistence type="inferred from homology"/>
<dbReference type="PANTHER" id="PTHR43163:SF6">
    <property type="entry name" value="DIPEPTIDE TRANSPORT SYSTEM PERMEASE PROTEIN DPPB-RELATED"/>
    <property type="match status" value="1"/>
</dbReference>
<dbReference type="PANTHER" id="PTHR43163">
    <property type="entry name" value="DIPEPTIDE TRANSPORT SYSTEM PERMEASE PROTEIN DPPB-RELATED"/>
    <property type="match status" value="1"/>
</dbReference>
<keyword evidence="5" id="KW-0997">Cell inner membrane</keyword>
<comment type="function">
    <text evidence="9">Part of the ABC transporter complex GsiABCD involved in glutathione import. Probably responsible for the translocation of the substrate across the membrane.</text>
</comment>
<protein>
    <recommendedName>
        <fullName evidence="10">Glutathione transport system permease protein GsiC</fullName>
    </recommendedName>
</protein>
<keyword evidence="14" id="KW-1185">Reference proteome</keyword>
<evidence type="ECO:0000259" key="12">
    <source>
        <dbReference type="PROSITE" id="PS50928"/>
    </source>
</evidence>
<feature type="transmembrane region" description="Helical" evidence="11">
    <location>
        <begin position="243"/>
        <end position="269"/>
    </location>
</feature>
<evidence type="ECO:0000256" key="4">
    <source>
        <dbReference type="ARBA" id="ARBA00022475"/>
    </source>
</evidence>
<evidence type="ECO:0000313" key="14">
    <source>
        <dbReference type="Proteomes" id="UP000011841"/>
    </source>
</evidence>
<keyword evidence="4" id="KW-1003">Cell membrane</keyword>
<evidence type="ECO:0000256" key="7">
    <source>
        <dbReference type="ARBA" id="ARBA00022989"/>
    </source>
</evidence>
<keyword evidence="6 11" id="KW-0812">Transmembrane</keyword>
<dbReference type="AlphaFoldDB" id="M4ZAY7"/>
<feature type="transmembrane region" description="Helical" evidence="11">
    <location>
        <begin position="21"/>
        <end position="38"/>
    </location>
</feature>
<feature type="transmembrane region" description="Helical" evidence="11">
    <location>
        <begin position="289"/>
        <end position="315"/>
    </location>
</feature>
<name>M4ZAY7_9BRAD</name>
<dbReference type="Pfam" id="PF19300">
    <property type="entry name" value="BPD_transp_1_N"/>
    <property type="match status" value="1"/>
</dbReference>
<dbReference type="Proteomes" id="UP000011841">
    <property type="component" value="Chromosome"/>
</dbReference>
<dbReference type="FunFam" id="1.10.3720.10:FF:000024">
    <property type="entry name" value="Glutathione ABC transporter permease GsiC"/>
    <property type="match status" value="1"/>
</dbReference>
<feature type="transmembrane region" description="Helical" evidence="11">
    <location>
        <begin position="185"/>
        <end position="205"/>
    </location>
</feature>
<evidence type="ECO:0000256" key="5">
    <source>
        <dbReference type="ARBA" id="ARBA00022519"/>
    </source>
</evidence>
<feature type="transmembrane region" description="Helical" evidence="11">
    <location>
        <begin position="142"/>
        <end position="165"/>
    </location>
</feature>
<dbReference type="PATRIC" id="fig|1245469.3.peg.4690"/>
<evidence type="ECO:0000256" key="9">
    <source>
        <dbReference type="ARBA" id="ARBA00037215"/>
    </source>
</evidence>
<keyword evidence="7 11" id="KW-1133">Transmembrane helix</keyword>
<dbReference type="InterPro" id="IPR000515">
    <property type="entry name" value="MetI-like"/>
</dbReference>
<keyword evidence="8 11" id="KW-0472">Membrane</keyword>
<comment type="similarity">
    <text evidence="2 11">Belongs to the binding-protein-dependent transport system permease family.</text>
</comment>